<keyword evidence="2" id="KW-1185">Reference proteome</keyword>
<organism evidence="1 2">
    <name type="scientific">Sulfolobus tengchongensis</name>
    <dbReference type="NCBI Taxonomy" id="207809"/>
    <lineage>
        <taxon>Archaea</taxon>
        <taxon>Thermoproteota</taxon>
        <taxon>Thermoprotei</taxon>
        <taxon>Sulfolobales</taxon>
        <taxon>Sulfolobaceae</taxon>
        <taxon>Sulfolobus</taxon>
    </lineage>
</organism>
<dbReference type="RefSeq" id="WP_338604332.1">
    <property type="nucleotide sequence ID" value="NZ_CP146016.1"/>
</dbReference>
<dbReference type="Proteomes" id="UP001432202">
    <property type="component" value="Chromosome"/>
</dbReference>
<proteinExistence type="predicted"/>
<accession>A0AAX4L386</accession>
<dbReference type="Pfam" id="PF16239">
    <property type="entry name" value="DUF4898"/>
    <property type="match status" value="1"/>
</dbReference>
<dbReference type="GeneID" id="89336341"/>
<name>A0AAX4L386_9CREN</name>
<protein>
    <submittedName>
        <fullName evidence="1">DUF4898 domain-containing protein</fullName>
    </submittedName>
</protein>
<evidence type="ECO:0000313" key="2">
    <source>
        <dbReference type="Proteomes" id="UP001432202"/>
    </source>
</evidence>
<sequence>MLTNSTDAESIEEFILSVARSRGIFNLKAYSIGIVSDYQKFFNLVLPKDVCDIFVVLSISRDDISSIIKGDLNKVRPTASVTLMYSNKLKKDKIVIGYAKAIKNTESNAIDETDRNKLSSKLLEPLKLKIHPDLYSLGITY</sequence>
<dbReference type="InterPro" id="IPR032603">
    <property type="entry name" value="DUF4898"/>
</dbReference>
<evidence type="ECO:0000313" key="1">
    <source>
        <dbReference type="EMBL" id="WWQ61658.1"/>
    </source>
</evidence>
<dbReference type="AlphaFoldDB" id="A0AAX4L386"/>
<dbReference type="EMBL" id="CP146016">
    <property type="protein sequence ID" value="WWQ61658.1"/>
    <property type="molecule type" value="Genomic_DNA"/>
</dbReference>
<gene>
    <name evidence="1" type="ORF">V6M85_06195</name>
</gene>
<reference evidence="1 2" key="1">
    <citation type="submission" date="2024-02" db="EMBL/GenBank/DDBJ databases">
        <title>STSV induces naive adaptation in Sulfolobus.</title>
        <authorList>
            <person name="Xiang X."/>
            <person name="Song M."/>
        </authorList>
    </citation>
    <scope>NUCLEOTIDE SEQUENCE [LARGE SCALE GENOMIC DNA]</scope>
    <source>
        <strain evidence="1 2">RT2</strain>
    </source>
</reference>